<dbReference type="GO" id="GO:0015031">
    <property type="term" value="P:protein transport"/>
    <property type="evidence" value="ECO:0007669"/>
    <property type="project" value="UniProtKB-KW"/>
</dbReference>
<keyword evidence="11" id="KW-1185">Reference proteome</keyword>
<organism evidence="10 11">
    <name type="scientific">Lyngbya aestuarii BL J</name>
    <dbReference type="NCBI Taxonomy" id="1348334"/>
    <lineage>
        <taxon>Bacteria</taxon>
        <taxon>Bacillati</taxon>
        <taxon>Cyanobacteriota</taxon>
        <taxon>Cyanophyceae</taxon>
        <taxon>Oscillatoriophycideae</taxon>
        <taxon>Oscillatoriales</taxon>
        <taxon>Microcoleaceae</taxon>
        <taxon>Lyngbya</taxon>
    </lineage>
</organism>
<feature type="transmembrane region" description="Helical" evidence="9">
    <location>
        <begin position="16"/>
        <end position="35"/>
    </location>
</feature>
<dbReference type="PANTHER" id="PTHR30558">
    <property type="entry name" value="EXBD MEMBRANE COMPONENT OF PMF-DRIVEN MACROMOLECULE IMPORT SYSTEM"/>
    <property type="match status" value="1"/>
</dbReference>
<keyword evidence="6 9" id="KW-0472">Membrane</keyword>
<evidence type="ECO:0000256" key="3">
    <source>
        <dbReference type="ARBA" id="ARBA00022475"/>
    </source>
</evidence>
<dbReference type="OrthoDB" id="1682382at2"/>
<dbReference type="AlphaFoldDB" id="U7QIK8"/>
<evidence type="ECO:0000256" key="5">
    <source>
        <dbReference type="ARBA" id="ARBA00022989"/>
    </source>
</evidence>
<evidence type="ECO:0000256" key="7">
    <source>
        <dbReference type="RuleBase" id="RU003879"/>
    </source>
</evidence>
<keyword evidence="7" id="KW-0653">Protein transport</keyword>
<sequence length="204" mass="22029">MKLNFDSSPDDTRIELLPLIDVVFCILTFFILAALQLTRQQAINVDLPKATTGETQMQKMLIVGIDEQGRTYIDQQAVSDQQLERALKRFKRWNPSGLMVLYAPQDARYNDVVQVLDKLRAVGGERVALATLPSSAEVPTEADPANLLTPGSSDAENPLIPSFPGEGSDTPPNPFLLSPPPTDSPGANPVAPSSGDAAPLDSFE</sequence>
<dbReference type="GO" id="GO:0005886">
    <property type="term" value="C:plasma membrane"/>
    <property type="evidence" value="ECO:0007669"/>
    <property type="project" value="UniProtKB-SubCell"/>
</dbReference>
<dbReference type="PATRIC" id="fig|1348334.3.peg.3091"/>
<protein>
    <submittedName>
        <fullName evidence="10">Biopolymer transport ExbD/TolR family protein</fullName>
    </submittedName>
</protein>
<name>U7QIK8_9CYAN</name>
<dbReference type="Gene3D" id="3.30.420.270">
    <property type="match status" value="1"/>
</dbReference>
<comment type="caution">
    <text evidence="10">The sequence shown here is derived from an EMBL/GenBank/DDBJ whole genome shotgun (WGS) entry which is preliminary data.</text>
</comment>
<evidence type="ECO:0000256" key="2">
    <source>
        <dbReference type="ARBA" id="ARBA00005811"/>
    </source>
</evidence>
<keyword evidence="7" id="KW-0813">Transport</keyword>
<evidence type="ECO:0000256" key="4">
    <source>
        <dbReference type="ARBA" id="ARBA00022692"/>
    </source>
</evidence>
<keyword evidence="4 7" id="KW-0812">Transmembrane</keyword>
<accession>U7QIK8</accession>
<dbReference type="RefSeq" id="WP_023066927.1">
    <property type="nucleotide sequence ID" value="NZ_AUZM01000029.1"/>
</dbReference>
<gene>
    <name evidence="10" type="ORF">M595_3192</name>
</gene>
<evidence type="ECO:0000256" key="9">
    <source>
        <dbReference type="SAM" id="Phobius"/>
    </source>
</evidence>
<dbReference type="GO" id="GO:0022857">
    <property type="term" value="F:transmembrane transporter activity"/>
    <property type="evidence" value="ECO:0007669"/>
    <property type="project" value="InterPro"/>
</dbReference>
<dbReference type="InterPro" id="IPR003400">
    <property type="entry name" value="ExbD"/>
</dbReference>
<evidence type="ECO:0000256" key="8">
    <source>
        <dbReference type="SAM" id="MobiDB-lite"/>
    </source>
</evidence>
<reference evidence="10 11" key="1">
    <citation type="journal article" date="2013" name="Front. Microbiol.">
        <title>Comparative genomic analyses of the cyanobacterium, Lyngbya aestuarii BL J, a powerful hydrogen producer.</title>
        <authorList>
            <person name="Kothari A."/>
            <person name="Vaughn M."/>
            <person name="Garcia-Pichel F."/>
        </authorList>
    </citation>
    <scope>NUCLEOTIDE SEQUENCE [LARGE SCALE GENOMIC DNA]</scope>
    <source>
        <strain evidence="10 11">BL J</strain>
    </source>
</reference>
<keyword evidence="5 9" id="KW-1133">Transmembrane helix</keyword>
<dbReference type="Pfam" id="PF02472">
    <property type="entry name" value="ExbD"/>
    <property type="match status" value="1"/>
</dbReference>
<comment type="similarity">
    <text evidence="2 7">Belongs to the ExbD/TolR family.</text>
</comment>
<dbReference type="Proteomes" id="UP000017127">
    <property type="component" value="Unassembled WGS sequence"/>
</dbReference>
<proteinExistence type="inferred from homology"/>
<evidence type="ECO:0000313" key="11">
    <source>
        <dbReference type="Proteomes" id="UP000017127"/>
    </source>
</evidence>
<evidence type="ECO:0000313" key="10">
    <source>
        <dbReference type="EMBL" id="ERT06890.1"/>
    </source>
</evidence>
<dbReference type="PANTHER" id="PTHR30558:SF3">
    <property type="entry name" value="BIOPOLYMER TRANSPORT PROTEIN EXBD-RELATED"/>
    <property type="match status" value="1"/>
</dbReference>
<dbReference type="EMBL" id="AUZM01000029">
    <property type="protein sequence ID" value="ERT06890.1"/>
    <property type="molecule type" value="Genomic_DNA"/>
</dbReference>
<comment type="subcellular location">
    <subcellularLocation>
        <location evidence="1">Cell membrane</location>
        <topology evidence="1">Single-pass membrane protein</topology>
    </subcellularLocation>
    <subcellularLocation>
        <location evidence="7">Cell membrane</location>
        <topology evidence="7">Single-pass type II membrane protein</topology>
    </subcellularLocation>
</comment>
<keyword evidence="3" id="KW-1003">Cell membrane</keyword>
<evidence type="ECO:0000256" key="6">
    <source>
        <dbReference type="ARBA" id="ARBA00023136"/>
    </source>
</evidence>
<feature type="region of interest" description="Disordered" evidence="8">
    <location>
        <begin position="134"/>
        <end position="204"/>
    </location>
</feature>
<feature type="compositionally biased region" description="Pro residues" evidence="8">
    <location>
        <begin position="171"/>
        <end position="183"/>
    </location>
</feature>
<evidence type="ECO:0000256" key="1">
    <source>
        <dbReference type="ARBA" id="ARBA00004162"/>
    </source>
</evidence>